<organism evidence="6 7">
    <name type="scientific">Nocardia farcinica</name>
    <dbReference type="NCBI Taxonomy" id="37329"/>
    <lineage>
        <taxon>Bacteria</taxon>
        <taxon>Bacillati</taxon>
        <taxon>Actinomycetota</taxon>
        <taxon>Actinomycetes</taxon>
        <taxon>Mycobacteriales</taxon>
        <taxon>Nocardiaceae</taxon>
        <taxon>Nocardia</taxon>
    </lineage>
</organism>
<accession>A0A0H5NUS2</accession>
<gene>
    <name evidence="6" type="primary">tmoA</name>
    <name evidence="6" type="ORF">ERS450000_00312</name>
</gene>
<evidence type="ECO:0000259" key="5">
    <source>
        <dbReference type="Pfam" id="PF04945"/>
    </source>
</evidence>
<dbReference type="GO" id="GO:0004497">
    <property type="term" value="F:monooxygenase activity"/>
    <property type="evidence" value="ECO:0007669"/>
    <property type="project" value="UniProtKB-KW"/>
</dbReference>
<proteinExistence type="predicted"/>
<keyword evidence="3 6" id="KW-0503">Monooxygenase</keyword>
<keyword evidence="2 6" id="KW-0560">Oxidoreductase</keyword>
<dbReference type="SUPFAM" id="SSF47240">
    <property type="entry name" value="Ferritin-like"/>
    <property type="match status" value="1"/>
</dbReference>
<dbReference type="AlphaFoldDB" id="A0A0H5NUS2"/>
<evidence type="ECO:0000313" key="6">
    <source>
        <dbReference type="EMBL" id="CRY73786.1"/>
    </source>
</evidence>
<dbReference type="Gene3D" id="1.10.620.20">
    <property type="entry name" value="Ribonucleotide Reductase, subunit A"/>
    <property type="match status" value="1"/>
</dbReference>
<dbReference type="EC" id="1.14.13.227" evidence="1"/>
<dbReference type="Pfam" id="PF02332">
    <property type="entry name" value="Phenol_Hydrox"/>
    <property type="match status" value="1"/>
</dbReference>
<dbReference type="InterPro" id="IPR009078">
    <property type="entry name" value="Ferritin-like_SF"/>
</dbReference>
<feature type="domain" description="YHS" evidence="5">
    <location>
        <begin position="410"/>
        <end position="445"/>
    </location>
</feature>
<dbReference type="KEGG" id="nfr:ERS450000_00312"/>
<evidence type="ECO:0000256" key="3">
    <source>
        <dbReference type="ARBA" id="ARBA00023033"/>
    </source>
</evidence>
<dbReference type="EMBL" id="LN868938">
    <property type="protein sequence ID" value="CRY73786.1"/>
    <property type="molecule type" value="Genomic_DNA"/>
</dbReference>
<dbReference type="InterPro" id="IPR012348">
    <property type="entry name" value="RNR-like"/>
</dbReference>
<dbReference type="RefSeq" id="WP_060590011.1">
    <property type="nucleotide sequence ID" value="NZ_CAACYE020000001.1"/>
</dbReference>
<sequence>MALLDRSAWYDLARTTEWTPTYISAEELFPPEMSGGAGIPDEAWATYDEPYKVSYREYVDVQRQKDAGAYSVKAALERNDLYNKADAGWISILKEHYAAVALVEYGAALQESRFVRWSKAPGMRNMATFGMLDEMRHGQIQLYFPHEYINKDRQFDWSHQTMWTNNWVALGARHYFDDIMMTRDAVETSIYANFAFETGFTNLQFIGLSGDAANAGDYTFSKLIQSIQSDEARHAQLGTPLLQMLIEHGQVEKAQNHIDVSFWRSYRLFTILSGIPMDYYVPLDVRESSFKEFMQEWIVTQFIKSIEDLGLRKPWYWDIFLRDLDEHHHGQHLGTYSWRPTLWWHPAAGVSPEERDWLEEKYPGWNDTFGKVWDVMIDNFVSGRTDKTIPGTLPITCNVSQLPIVGTPGKSLRDHSIVYEGRKYHFASEVDKWIFEQDPNRYKHHKSLIDRFLGGEIQPATLEGVLEYMGLGVVSEGGEDAHGYAWLDHYRTSLPAAG</sequence>
<protein>
    <recommendedName>
        <fullName evidence="1">propane 2-monooxygenase</fullName>
        <ecNumber evidence="1">1.14.13.227</ecNumber>
    </recommendedName>
</protein>
<reference evidence="7" key="1">
    <citation type="submission" date="2015-03" db="EMBL/GenBank/DDBJ databases">
        <authorList>
            <consortium name="Pathogen Informatics"/>
        </authorList>
    </citation>
    <scope>NUCLEOTIDE SEQUENCE [LARGE SCALE GENOMIC DNA]</scope>
    <source>
        <strain evidence="7">NCTC11134</strain>
    </source>
</reference>
<dbReference type="InterPro" id="IPR007029">
    <property type="entry name" value="YHS_dom"/>
</dbReference>
<name>A0A0H5NUS2_NOCFR</name>
<dbReference type="InterPro" id="IPR003430">
    <property type="entry name" value="Phenol_Hydrox"/>
</dbReference>
<evidence type="ECO:0000256" key="2">
    <source>
        <dbReference type="ARBA" id="ARBA00023002"/>
    </source>
</evidence>
<evidence type="ECO:0000313" key="7">
    <source>
        <dbReference type="Proteomes" id="UP000057820"/>
    </source>
</evidence>
<evidence type="ECO:0000256" key="1">
    <source>
        <dbReference type="ARBA" id="ARBA00012710"/>
    </source>
</evidence>
<evidence type="ECO:0000256" key="4">
    <source>
        <dbReference type="ARBA" id="ARBA00048941"/>
    </source>
</evidence>
<dbReference type="Pfam" id="PF04945">
    <property type="entry name" value="YHS"/>
    <property type="match status" value="1"/>
</dbReference>
<comment type="catalytic activity">
    <reaction evidence="4">
        <text>propane + NADH + O2 + H(+) = propan-2-ol + NAD(+) + H2O</text>
        <dbReference type="Rhea" id="RHEA:49992"/>
        <dbReference type="ChEBI" id="CHEBI:15377"/>
        <dbReference type="ChEBI" id="CHEBI:15378"/>
        <dbReference type="ChEBI" id="CHEBI:15379"/>
        <dbReference type="ChEBI" id="CHEBI:17824"/>
        <dbReference type="ChEBI" id="CHEBI:32879"/>
        <dbReference type="ChEBI" id="CHEBI:57540"/>
        <dbReference type="ChEBI" id="CHEBI:57945"/>
        <dbReference type="EC" id="1.14.13.227"/>
    </reaction>
</comment>
<dbReference type="Proteomes" id="UP000057820">
    <property type="component" value="Chromosome 1"/>
</dbReference>